<dbReference type="AlphaFoldDB" id="A0A2P8GDC9"/>
<dbReference type="PANTHER" id="PTHR37841:SF1">
    <property type="entry name" value="DUF3298 DOMAIN-CONTAINING PROTEIN"/>
    <property type="match status" value="1"/>
</dbReference>
<dbReference type="RefSeq" id="WP_170117483.1">
    <property type="nucleotide sequence ID" value="NZ_PYGK01000004.1"/>
</dbReference>
<feature type="chain" id="PRO_5015132890" evidence="1">
    <location>
        <begin position="19"/>
        <end position="414"/>
    </location>
</feature>
<dbReference type="Proteomes" id="UP000240978">
    <property type="component" value="Unassembled WGS sequence"/>
</dbReference>
<organism evidence="2 3">
    <name type="scientific">Chitinophaga ginsengisoli</name>
    <dbReference type="NCBI Taxonomy" id="363837"/>
    <lineage>
        <taxon>Bacteria</taxon>
        <taxon>Pseudomonadati</taxon>
        <taxon>Bacteroidota</taxon>
        <taxon>Chitinophagia</taxon>
        <taxon>Chitinophagales</taxon>
        <taxon>Chitinophagaceae</taxon>
        <taxon>Chitinophaga</taxon>
    </lineage>
</organism>
<evidence type="ECO:0000313" key="2">
    <source>
        <dbReference type="EMBL" id="PSL31993.1"/>
    </source>
</evidence>
<protein>
    <submittedName>
        <fullName evidence="2">WG repeat protein</fullName>
    </submittedName>
</protein>
<dbReference type="InterPro" id="IPR032774">
    <property type="entry name" value="WG_beta_rep"/>
</dbReference>
<comment type="caution">
    <text evidence="2">The sequence shown here is derived from an EMBL/GenBank/DDBJ whole genome shotgun (WGS) entry which is preliminary data.</text>
</comment>
<accession>A0A2P8GDC9</accession>
<evidence type="ECO:0000313" key="3">
    <source>
        <dbReference type="Proteomes" id="UP000240978"/>
    </source>
</evidence>
<keyword evidence="1" id="KW-0732">Signal</keyword>
<evidence type="ECO:0000256" key="1">
    <source>
        <dbReference type="SAM" id="SignalP"/>
    </source>
</evidence>
<gene>
    <name evidence="2" type="ORF">CLV42_104294</name>
</gene>
<dbReference type="PANTHER" id="PTHR37841">
    <property type="entry name" value="GLR2918 PROTEIN"/>
    <property type="match status" value="1"/>
</dbReference>
<reference evidence="2 3" key="1">
    <citation type="submission" date="2018-03" db="EMBL/GenBank/DDBJ databases">
        <title>Genomic Encyclopedia of Archaeal and Bacterial Type Strains, Phase II (KMG-II): from individual species to whole genera.</title>
        <authorList>
            <person name="Goeker M."/>
        </authorList>
    </citation>
    <scope>NUCLEOTIDE SEQUENCE [LARGE SCALE GENOMIC DNA]</scope>
    <source>
        <strain evidence="2 3">DSM 18107</strain>
    </source>
</reference>
<sequence length="414" mass="46115">MKTIFFLPVLLISLWCNAQDGLYPYAEKDKWGLTNKKHTVVMEPQFDSIHLFEGEYARVENNKKVGVIHSSGRIVYPCSYTDIPFISPNGMAIAKVQKGYILLDPSTGKQKGTLLFELPGMTPISKTANLLLAKKEGSVGIVNMTTGEPVSKKFPYDDAEFFDEKSLKDYVIVNISDKYGVVEALTGKEIIPASYSEIKGASDGTQDLIKATTDDERVVYFDARGKQVSAAVAKAAKKVEDDMDKTSSEGGLKDDSKKDLHIYKLANEKWRITLEERIFQHPKVLDSIDINGYTTLVYMSYHPQLAKYPGKIKAVKNGKAGVIDMKGNVLIPLIYDDVTYREDNIGHYAFVETKVGNRVGVIPAESMKELKKPVLARVIDEDVNRQALLIQVASGTRGYMDKITGEVYIPGYKE</sequence>
<dbReference type="Pfam" id="PF14903">
    <property type="entry name" value="WG_beta_rep"/>
    <property type="match status" value="3"/>
</dbReference>
<feature type="signal peptide" evidence="1">
    <location>
        <begin position="1"/>
        <end position="18"/>
    </location>
</feature>
<proteinExistence type="predicted"/>
<keyword evidence="3" id="KW-1185">Reference proteome</keyword>
<dbReference type="EMBL" id="PYGK01000004">
    <property type="protein sequence ID" value="PSL31993.1"/>
    <property type="molecule type" value="Genomic_DNA"/>
</dbReference>
<name>A0A2P8GDC9_9BACT</name>